<accession>A5E5H1</accession>
<dbReference type="AlphaFoldDB" id="A5E5H1"/>
<dbReference type="PANTHER" id="PTHR28260:SF1">
    <property type="entry name" value="SPINDLE POLE BODY COMPONENT SPC105"/>
    <property type="match status" value="1"/>
</dbReference>
<organism evidence="4 5">
    <name type="scientific">Lodderomyces elongisporus (strain ATCC 11503 / CBS 2605 / JCM 1781 / NBRC 1676 / NRRL YB-4239)</name>
    <name type="common">Yeast</name>
    <name type="synonym">Saccharomyces elongisporus</name>
    <dbReference type="NCBI Taxonomy" id="379508"/>
    <lineage>
        <taxon>Eukaryota</taxon>
        <taxon>Fungi</taxon>
        <taxon>Dikarya</taxon>
        <taxon>Ascomycota</taxon>
        <taxon>Saccharomycotina</taxon>
        <taxon>Pichiomycetes</taxon>
        <taxon>Debaryomycetaceae</taxon>
        <taxon>Candida/Lodderomyces clade</taxon>
        <taxon>Lodderomyces</taxon>
    </lineage>
</organism>
<feature type="coiled-coil region" evidence="1">
    <location>
        <begin position="812"/>
        <end position="839"/>
    </location>
</feature>
<gene>
    <name evidence="4" type="ORF">LELG_04860</name>
</gene>
<dbReference type="InterPro" id="IPR013253">
    <property type="entry name" value="Spc7_domain"/>
</dbReference>
<feature type="region of interest" description="Disordered" evidence="2">
    <location>
        <begin position="379"/>
        <end position="398"/>
    </location>
</feature>
<feature type="compositionally biased region" description="Pro residues" evidence="2">
    <location>
        <begin position="642"/>
        <end position="653"/>
    </location>
</feature>
<feature type="compositionally biased region" description="Low complexity" evidence="2">
    <location>
        <begin position="77"/>
        <end position="94"/>
    </location>
</feature>
<dbReference type="Pfam" id="PF08317">
    <property type="entry name" value="Spc7"/>
    <property type="match status" value="1"/>
</dbReference>
<sequence>MKKSILKENTLPLSQNGRRRVSFAPEVTLHRFPDISVVPPTLASTGISSSSSLNPHKRRKTDGGASFSETELNEIISSSGSNSSLPSLSNDNSLFHSRGDFVNNGDGDDEVQDTEDDNDDDDKPLSDSSDEDEVVSTGDNMYFSRTEVEVSHFGFSREGAHFELHKLLVMQQMGSNFEGEEKMEEGKKEKDQLLVYEDKNHGNVPEYIPSVIHSLDDDQIESLGGSEAQGVHLNDFPKDPIEDNDVDDTENGIVEMESTEPIRKDQSLKLNEEETMDITEAIQNEKKRETSTVFNEGGDNNDDDVPLTMELTEVVQRPTKRGNNTEQRKNSNVDDVVDDDDDDDDDDNNNNDEDDDAPLTMEFTEAVKANVPIEKPKLDNLSEDDLSESDFIESPEKVGGGERLLKTQENTNSLKGISGNVDVDGEEMDLTAPTRTRMAMPTDGNNKGIASHQVENNLRDEDGTQTMELTERFQLSPIHVPSNPNAVPSVEPILLTNNLDKLINNQVEVSGSSQEEVERIVKDALIEGLEKKSVEPDDGSNTAEILDPTAILISERENVGGAASSNSIETAQQENDKEDNIGIKATSFLSNTTLELKPADLDHITQNTEFVESGSPSQPAAVAVRAANPAPAAVAVRAANPAPAPANPAPAPAPASAQAPAPSSPSSSSSSSVLTRFLNDVAVNFYIDPEIETSSNRAVADVSMEIEHPELSQFITCLPLKDFYAQYVYGCEELLQKIGDYDAEYEQVIHHVDVEPYTNIQEYYNTNNSNNNVNKFKNDEREASRASLNMLYQTVRDYTIAECRRDWFMWRVSSTQSLLEHLEAQRELLDNDRNLLRGDLELLDKLLEESLRYVNELKVKVSKIMSGQEQIDRFTAEELKIIKQDIRKFKTEVRDMQHLLESKQRTLSEIDLKIKEVENETSKQESELQDLTFQSNRRRIFTRAEKTEIVQLYRFLSKFTFLKYESTSVDNVLQFEFDKSLTITFDFLQNVLGMEVRQNNFHFQQLVECVMTFTLLPQDSRIADRFMHFSKYWCSLRKLDLHFHRISYKNPVSVVVDDGDNNMNNNGNRSKEIRFKVNYFNFKTLERFVVHARLSVDDVVGYELKMKVWVDFGGLKSQRESDLVQLTKELGFRQDAFG</sequence>
<dbReference type="EMBL" id="CH981530">
    <property type="protein sequence ID" value="EDK46679.1"/>
    <property type="molecule type" value="Genomic_DNA"/>
</dbReference>
<name>A5E5H1_LODEL</name>
<feature type="domain" description="Spc7 kinetochore protein" evidence="3">
    <location>
        <begin position="661"/>
        <end position="986"/>
    </location>
</feature>
<dbReference type="InterPro" id="IPR033338">
    <property type="entry name" value="Spc105/Spc7"/>
</dbReference>
<dbReference type="PANTHER" id="PTHR28260">
    <property type="entry name" value="SPINDLE POLE BODY COMPONENT SPC105"/>
    <property type="match status" value="1"/>
</dbReference>
<dbReference type="GO" id="GO:0007094">
    <property type="term" value="P:mitotic spindle assembly checkpoint signaling"/>
    <property type="evidence" value="ECO:0007669"/>
    <property type="project" value="TreeGrafter"/>
</dbReference>
<dbReference type="VEuPathDB" id="FungiDB:LELG_04860"/>
<keyword evidence="5" id="KW-1185">Reference proteome</keyword>
<feature type="region of interest" description="Disordered" evidence="2">
    <location>
        <begin position="1"/>
        <end position="20"/>
    </location>
</feature>
<evidence type="ECO:0000256" key="2">
    <source>
        <dbReference type="SAM" id="MobiDB-lite"/>
    </source>
</evidence>
<feature type="coiled-coil region" evidence="1">
    <location>
        <begin position="900"/>
        <end position="934"/>
    </location>
</feature>
<dbReference type="OMA" id="WRMKLQE"/>
<feature type="region of interest" description="Disordered" evidence="2">
    <location>
        <begin position="279"/>
        <end position="359"/>
    </location>
</feature>
<dbReference type="GO" id="GO:0000776">
    <property type="term" value="C:kinetochore"/>
    <property type="evidence" value="ECO:0007669"/>
    <property type="project" value="TreeGrafter"/>
</dbReference>
<protein>
    <recommendedName>
        <fullName evidence="3">Spc7 kinetochore protein domain-containing protein</fullName>
    </recommendedName>
</protein>
<dbReference type="HOGENOM" id="CLU_008574_0_0_1"/>
<evidence type="ECO:0000256" key="1">
    <source>
        <dbReference type="SAM" id="Coils"/>
    </source>
</evidence>
<dbReference type="STRING" id="379508.A5E5H1"/>
<evidence type="ECO:0000313" key="4">
    <source>
        <dbReference type="EMBL" id="EDK46679.1"/>
    </source>
</evidence>
<feature type="compositionally biased region" description="Acidic residues" evidence="2">
    <location>
        <begin position="335"/>
        <end position="357"/>
    </location>
</feature>
<dbReference type="OrthoDB" id="5592879at2759"/>
<dbReference type="Proteomes" id="UP000001996">
    <property type="component" value="Unassembled WGS sequence"/>
</dbReference>
<feature type="region of interest" description="Disordered" evidence="2">
    <location>
        <begin position="34"/>
        <end position="137"/>
    </location>
</feature>
<evidence type="ECO:0000259" key="3">
    <source>
        <dbReference type="SMART" id="SM00787"/>
    </source>
</evidence>
<keyword evidence="1" id="KW-0175">Coiled coil</keyword>
<feature type="compositionally biased region" description="Low complexity" evidence="2">
    <location>
        <begin position="654"/>
        <end position="670"/>
    </location>
</feature>
<feature type="compositionally biased region" description="Acidic residues" evidence="2">
    <location>
        <begin position="106"/>
        <end position="134"/>
    </location>
</feature>
<proteinExistence type="predicted"/>
<dbReference type="GO" id="GO:1990758">
    <property type="term" value="P:mitotic sister chromatid biorientation"/>
    <property type="evidence" value="ECO:0007669"/>
    <property type="project" value="TreeGrafter"/>
</dbReference>
<dbReference type="InParanoid" id="A5E5H1"/>
<dbReference type="GO" id="GO:0034501">
    <property type="term" value="P:protein localization to kinetochore"/>
    <property type="evidence" value="ECO:0007669"/>
    <property type="project" value="TreeGrafter"/>
</dbReference>
<feature type="compositionally biased region" description="Acidic residues" evidence="2">
    <location>
        <begin position="381"/>
        <end position="393"/>
    </location>
</feature>
<dbReference type="GeneID" id="5231246"/>
<reference evidence="4 5" key="1">
    <citation type="journal article" date="2009" name="Nature">
        <title>Evolution of pathogenicity and sexual reproduction in eight Candida genomes.</title>
        <authorList>
            <person name="Butler G."/>
            <person name="Rasmussen M.D."/>
            <person name="Lin M.F."/>
            <person name="Santos M.A."/>
            <person name="Sakthikumar S."/>
            <person name="Munro C.A."/>
            <person name="Rheinbay E."/>
            <person name="Grabherr M."/>
            <person name="Forche A."/>
            <person name="Reedy J.L."/>
            <person name="Agrafioti I."/>
            <person name="Arnaud M.B."/>
            <person name="Bates S."/>
            <person name="Brown A.J."/>
            <person name="Brunke S."/>
            <person name="Costanzo M.C."/>
            <person name="Fitzpatrick D.A."/>
            <person name="de Groot P.W."/>
            <person name="Harris D."/>
            <person name="Hoyer L.L."/>
            <person name="Hube B."/>
            <person name="Klis F.M."/>
            <person name="Kodira C."/>
            <person name="Lennard N."/>
            <person name="Logue M.E."/>
            <person name="Martin R."/>
            <person name="Neiman A.M."/>
            <person name="Nikolaou E."/>
            <person name="Quail M.A."/>
            <person name="Quinn J."/>
            <person name="Santos M.C."/>
            <person name="Schmitzberger F.F."/>
            <person name="Sherlock G."/>
            <person name="Shah P."/>
            <person name="Silverstein K.A."/>
            <person name="Skrzypek M.S."/>
            <person name="Soll D."/>
            <person name="Staggs R."/>
            <person name="Stansfield I."/>
            <person name="Stumpf M.P."/>
            <person name="Sudbery P.E."/>
            <person name="Srikantha T."/>
            <person name="Zeng Q."/>
            <person name="Berman J."/>
            <person name="Berriman M."/>
            <person name="Heitman J."/>
            <person name="Gow N.A."/>
            <person name="Lorenz M.C."/>
            <person name="Birren B.W."/>
            <person name="Kellis M."/>
            <person name="Cuomo C.A."/>
        </authorList>
    </citation>
    <scope>NUCLEOTIDE SEQUENCE [LARGE SCALE GENOMIC DNA]</scope>
    <source>
        <strain evidence="5">ATCC 11503 / BCRC 21390 / CBS 2605 / JCM 1781 / NBRC 1676 / NRRL YB-4239</strain>
    </source>
</reference>
<dbReference type="SMART" id="SM00787">
    <property type="entry name" value="Spc7"/>
    <property type="match status" value="1"/>
</dbReference>
<feature type="region of interest" description="Disordered" evidence="2">
    <location>
        <begin position="641"/>
        <end position="670"/>
    </location>
</feature>
<evidence type="ECO:0000313" key="5">
    <source>
        <dbReference type="Proteomes" id="UP000001996"/>
    </source>
</evidence>
<dbReference type="KEGG" id="lel:PVL30_005581"/>